<feature type="compositionally biased region" description="Acidic residues" evidence="9">
    <location>
        <begin position="1153"/>
        <end position="1169"/>
    </location>
</feature>
<dbReference type="Pfam" id="PF21704">
    <property type="entry name" value="POLH-Rev1_HhH"/>
    <property type="match status" value="1"/>
</dbReference>
<dbReference type="PANTHER" id="PTHR45873">
    <property type="entry name" value="DNA POLYMERASE ETA"/>
    <property type="match status" value="1"/>
</dbReference>
<evidence type="ECO:0000256" key="2">
    <source>
        <dbReference type="ARBA" id="ARBA00022553"/>
    </source>
</evidence>
<dbReference type="WBParaSite" id="PSAMB.scaffold1016size37123.g10420.t1">
    <property type="protein sequence ID" value="PSAMB.scaffold1016size37123.g10420.t1"/>
    <property type="gene ID" value="PSAMB.scaffold1016size37123.g10420"/>
</dbReference>
<reference evidence="14" key="1">
    <citation type="submission" date="2022-11" db="UniProtKB">
        <authorList>
            <consortium name="WormBaseParasite"/>
        </authorList>
    </citation>
    <scope>IDENTIFICATION</scope>
</reference>
<dbReference type="GO" id="GO:0009314">
    <property type="term" value="P:response to radiation"/>
    <property type="evidence" value="ECO:0007669"/>
    <property type="project" value="TreeGrafter"/>
</dbReference>
<accession>A0A914UHC3</accession>
<dbReference type="Gene3D" id="1.10.150.20">
    <property type="entry name" value="5' to 3' exonuclease, C-terminal subdomain"/>
    <property type="match status" value="1"/>
</dbReference>
<dbReference type="GO" id="GO:0003684">
    <property type="term" value="F:damaged DNA binding"/>
    <property type="evidence" value="ECO:0007669"/>
    <property type="project" value="InterPro"/>
</dbReference>
<dbReference type="SUPFAM" id="SSF54001">
    <property type="entry name" value="Cysteine proteinases"/>
    <property type="match status" value="1"/>
</dbReference>
<dbReference type="Gene3D" id="3.30.1490.100">
    <property type="entry name" value="DNA polymerase, Y-family, little finger domain"/>
    <property type="match status" value="1"/>
</dbReference>
<dbReference type="FunFam" id="1.10.150.20:FF:000014">
    <property type="entry name" value="Polymerase (DNA directed), eta"/>
    <property type="match status" value="1"/>
</dbReference>
<keyword evidence="3" id="KW-0808">Transferase</keyword>
<dbReference type="SMART" id="SM01052">
    <property type="entry name" value="CAP_GLY"/>
    <property type="match status" value="2"/>
</dbReference>
<dbReference type="InterPro" id="IPR028889">
    <property type="entry name" value="USP"/>
</dbReference>
<comment type="subcellular location">
    <subcellularLocation>
        <location evidence="1">Nucleus</location>
    </subcellularLocation>
</comment>
<feature type="region of interest" description="Disordered" evidence="9">
    <location>
        <begin position="1"/>
        <end position="27"/>
    </location>
</feature>
<feature type="compositionally biased region" description="Low complexity" evidence="9">
    <location>
        <begin position="1268"/>
        <end position="1278"/>
    </location>
</feature>
<feature type="region of interest" description="Disordered" evidence="9">
    <location>
        <begin position="1254"/>
        <end position="1326"/>
    </location>
</feature>
<proteinExistence type="predicted"/>
<sequence length="1326" mass="145142">MKTSTAERSKSTWYVDEASSSRQMGANEQRRMNNNVVILMESSLGKQFGTNERLTDIEIERGSLLSSISLKDQDYVPDLKAAYRRVVDTMREPVYLQSCEFDGLMLCVSASKVHILKPNEAAILLAIADFEIRYRCFLDEQQFKNICALKVGDKVQVDVSVMPTGSTKVAAGKIAWIGEFDPSRGIHFGVILDEAGLGDTDGSLNGLKLFEAPPRSSVIVSADRLSVSSSNTHFYVSADSGSYAPSEAKRRSPMPSPSPALSPSPSSTLLRSGGGGGGTEHKSTALLGSVSDSRMSPSITASSTTSAAAADVTVGERIVWFDAYGQAQHGSVKWVGNLAGHVSLYAGVAFDHPIGGGTGRYGGRDIFVAPLNHASFVPVAGIMRASDFHAENKSTADRSQLSLPTSPPIRADDRVSNERASNGHSFNDFSIGACVEANYKGESRFGVVKWLGKLPLEYSGDVDAAGLELEEPLPTWWPVAERIFEGRLPFSCSLSNRAAVVPIDSLRPDHRFTTPIISFSTPIDYGQTDSGVIAQYVRPRATSPALMKDVCGKTKGIQGSRNSCYLDATLYSMFAHCDAFDSILQRPKRASDIAEYNQLIDILATEIVYPLRRFNYVRADHISKLRTLLSQLLPEISGLTTDEKDPEEILNAVFQRLFKTDPYVWLRKPNDLKAEKAYLCQVITEEAKANGQMPSVQYLLERSFYESTVEFAQVPEVLILQMPRYGTEKVFKMIAPLLEIDITHLVSNGPRPCGVCGSLAQVMCPECYLTKNGLLSAVTFCKNCFLKHATASGCIDHVPKPLPISDAARSAIADRSLPIPKQTLELVAVLCIETSHYVTFSRVGEKNCNRWVFFDSMADVREDSLKSWLDRRCSEDLASMRMALGAEIVERIRARIKYETQFHCSAGVGANKVIAKLVCARHKPRQQTIIAPEFASVILETTPLRSVRNLGGKLGKQLIEGFNIQTMGELAAIPKDALLEKLGPKVTNWLLLLAKGIDHEEVKARDVQLSIGASRNFPGKTALTTVAEVTKWLHQLINELSDRLTADRAKNGRTARSLSVGYIGATGSTTQVWLLPSTTRHCTISSCAADVLYRDAWAVLRLLNKSNTDGAWEPPMLNLSLSASKFTDGVESASKSITQFMTARAGTSKQAEADDDSIERDDDDDDTDNDLSRSPLKRKLDHPREQQTTTPDAKRTLMANAVEEEEQSVVELIDDDDQTAAASSGGSSALPTSFGDISAEVLNSLPPEIRLELTQYYRQKERPSASTAPAKQPQSKSKPPTKRGPNKKAVAKKATPTKKKSPPKKQQASEKPSAMFKISDYFTQKP</sequence>
<evidence type="ECO:0000256" key="5">
    <source>
        <dbReference type="ARBA" id="ARBA00022763"/>
    </source>
</evidence>
<keyword evidence="7" id="KW-0539">Nucleus</keyword>
<dbReference type="Pfam" id="PF00817">
    <property type="entry name" value="IMS"/>
    <property type="match status" value="1"/>
</dbReference>
<keyword evidence="4" id="KW-0479">Metal-binding</keyword>
<keyword evidence="6" id="KW-0234">DNA repair</keyword>
<dbReference type="InterPro" id="IPR000938">
    <property type="entry name" value="CAP-Gly_domain"/>
</dbReference>
<dbReference type="PROSITE" id="PS50173">
    <property type="entry name" value="UMUC"/>
    <property type="match status" value="1"/>
</dbReference>
<dbReference type="GO" id="GO:0004843">
    <property type="term" value="F:cysteine-type deubiquitinase activity"/>
    <property type="evidence" value="ECO:0007669"/>
    <property type="project" value="InterPro"/>
</dbReference>
<dbReference type="GO" id="GO:0005634">
    <property type="term" value="C:nucleus"/>
    <property type="evidence" value="ECO:0007669"/>
    <property type="project" value="UniProtKB-SubCell"/>
</dbReference>
<feature type="region of interest" description="Disordered" evidence="9">
    <location>
        <begin position="240"/>
        <end position="284"/>
    </location>
</feature>
<dbReference type="InterPro" id="IPR001126">
    <property type="entry name" value="UmuC"/>
</dbReference>
<feature type="region of interest" description="Disordered" evidence="9">
    <location>
        <begin position="1142"/>
        <end position="1195"/>
    </location>
</feature>
<feature type="domain" description="UmuC" evidence="10">
    <location>
        <begin position="876"/>
        <end position="951"/>
    </location>
</feature>
<evidence type="ECO:0000256" key="7">
    <source>
        <dbReference type="ARBA" id="ARBA00023242"/>
    </source>
</evidence>
<feature type="domain" description="USP" evidence="11">
    <location>
        <begin position="555"/>
        <end position="901"/>
    </location>
</feature>
<feature type="compositionally biased region" description="Polar residues" evidence="9">
    <location>
        <begin position="18"/>
        <end position="27"/>
    </location>
</feature>
<dbReference type="PROSITE" id="PS50235">
    <property type="entry name" value="USP_3"/>
    <property type="match status" value="1"/>
</dbReference>
<evidence type="ECO:0000259" key="11">
    <source>
        <dbReference type="PROSITE" id="PS50235"/>
    </source>
</evidence>
<evidence type="ECO:0000256" key="8">
    <source>
        <dbReference type="ARBA" id="ARBA00044975"/>
    </source>
</evidence>
<dbReference type="Gene3D" id="3.90.70.10">
    <property type="entry name" value="Cysteine proteinases"/>
    <property type="match status" value="1"/>
</dbReference>
<evidence type="ECO:0000256" key="6">
    <source>
        <dbReference type="ARBA" id="ARBA00023204"/>
    </source>
</evidence>
<dbReference type="GO" id="GO:0003887">
    <property type="term" value="F:DNA-directed DNA polymerase activity"/>
    <property type="evidence" value="ECO:0007669"/>
    <property type="project" value="TreeGrafter"/>
</dbReference>
<dbReference type="InterPro" id="IPR036859">
    <property type="entry name" value="CAP-Gly_dom_sf"/>
</dbReference>
<evidence type="ECO:0000259" key="12">
    <source>
        <dbReference type="PROSITE" id="PS50245"/>
    </source>
</evidence>
<evidence type="ECO:0000256" key="1">
    <source>
        <dbReference type="ARBA" id="ARBA00004123"/>
    </source>
</evidence>
<dbReference type="SUPFAM" id="SSF74924">
    <property type="entry name" value="Cap-Gly domain"/>
    <property type="match status" value="3"/>
</dbReference>
<dbReference type="GO" id="GO:0005657">
    <property type="term" value="C:replication fork"/>
    <property type="evidence" value="ECO:0007669"/>
    <property type="project" value="TreeGrafter"/>
</dbReference>
<dbReference type="PROSITE" id="PS50245">
    <property type="entry name" value="CAP_GLY_2"/>
    <property type="match status" value="1"/>
</dbReference>
<keyword evidence="5" id="KW-0227">DNA damage</keyword>
<name>A0A914UHC3_9BILA</name>
<evidence type="ECO:0000313" key="14">
    <source>
        <dbReference type="WBParaSite" id="PSAMB.scaffold1016size37123.g10420.t1"/>
    </source>
</evidence>
<evidence type="ECO:0000256" key="3">
    <source>
        <dbReference type="ARBA" id="ARBA00022679"/>
    </source>
</evidence>
<keyword evidence="2" id="KW-0597">Phosphoprotein</keyword>
<protein>
    <recommendedName>
        <fullName evidence="8">DNA polymerase eta</fullName>
    </recommendedName>
</protein>
<feature type="region of interest" description="Disordered" evidence="9">
    <location>
        <begin position="393"/>
        <end position="415"/>
    </location>
</feature>
<dbReference type="GO" id="GO:0016579">
    <property type="term" value="P:protein deubiquitination"/>
    <property type="evidence" value="ECO:0007669"/>
    <property type="project" value="InterPro"/>
</dbReference>
<dbReference type="GO" id="GO:0035861">
    <property type="term" value="C:site of double-strand break"/>
    <property type="evidence" value="ECO:0007669"/>
    <property type="project" value="TreeGrafter"/>
</dbReference>
<dbReference type="GO" id="GO:0006281">
    <property type="term" value="P:DNA repair"/>
    <property type="evidence" value="ECO:0007669"/>
    <property type="project" value="UniProtKB-KW"/>
</dbReference>
<dbReference type="SUPFAM" id="SSF100879">
    <property type="entry name" value="Lesion bypass DNA polymerase (Y-family), little finger domain"/>
    <property type="match status" value="1"/>
</dbReference>
<evidence type="ECO:0000313" key="13">
    <source>
        <dbReference type="Proteomes" id="UP000887566"/>
    </source>
</evidence>
<dbReference type="GO" id="GO:0042276">
    <property type="term" value="P:error-prone translesion synthesis"/>
    <property type="evidence" value="ECO:0007669"/>
    <property type="project" value="TreeGrafter"/>
</dbReference>
<evidence type="ECO:0000256" key="9">
    <source>
        <dbReference type="SAM" id="MobiDB-lite"/>
    </source>
</evidence>
<organism evidence="13 14">
    <name type="scientific">Plectus sambesii</name>
    <dbReference type="NCBI Taxonomy" id="2011161"/>
    <lineage>
        <taxon>Eukaryota</taxon>
        <taxon>Metazoa</taxon>
        <taxon>Ecdysozoa</taxon>
        <taxon>Nematoda</taxon>
        <taxon>Chromadorea</taxon>
        <taxon>Plectida</taxon>
        <taxon>Plectina</taxon>
        <taxon>Plectoidea</taxon>
        <taxon>Plectidae</taxon>
        <taxon>Plectus</taxon>
    </lineage>
</organism>
<dbReference type="InterPro" id="IPR043502">
    <property type="entry name" value="DNA/RNA_pol_sf"/>
</dbReference>
<dbReference type="InterPro" id="IPR017961">
    <property type="entry name" value="DNA_pol_Y-fam_little_finger"/>
</dbReference>
<dbReference type="PANTHER" id="PTHR45873:SF1">
    <property type="entry name" value="DNA POLYMERASE ETA"/>
    <property type="match status" value="1"/>
</dbReference>
<dbReference type="Gene3D" id="2.30.30.190">
    <property type="entry name" value="CAP Gly-rich-like domain"/>
    <property type="match status" value="2"/>
</dbReference>
<dbReference type="InterPro" id="IPR001394">
    <property type="entry name" value="Peptidase_C19_UCH"/>
</dbReference>
<feature type="compositionally biased region" description="Basic residues" evidence="9">
    <location>
        <begin position="1279"/>
        <end position="1303"/>
    </location>
</feature>
<dbReference type="Pfam" id="PF00443">
    <property type="entry name" value="UCH"/>
    <property type="match status" value="1"/>
</dbReference>
<dbReference type="InterPro" id="IPR052230">
    <property type="entry name" value="DNA_polymerase_eta"/>
</dbReference>
<dbReference type="InterPro" id="IPR036775">
    <property type="entry name" value="DNA_pol_Y-fam_lit_finger_sf"/>
</dbReference>
<dbReference type="SUPFAM" id="SSF56672">
    <property type="entry name" value="DNA/RNA polymerases"/>
    <property type="match status" value="1"/>
</dbReference>
<feature type="compositionally biased region" description="Basic and acidic residues" evidence="9">
    <location>
        <begin position="1"/>
        <end position="10"/>
    </location>
</feature>
<dbReference type="Pfam" id="PF11799">
    <property type="entry name" value="IMS_C"/>
    <property type="match status" value="1"/>
</dbReference>
<dbReference type="Pfam" id="PF01302">
    <property type="entry name" value="CAP_GLY"/>
    <property type="match status" value="2"/>
</dbReference>
<keyword evidence="13" id="KW-1185">Reference proteome</keyword>
<dbReference type="InterPro" id="IPR038765">
    <property type="entry name" value="Papain-like_cys_pep_sf"/>
</dbReference>
<evidence type="ECO:0000259" key="10">
    <source>
        <dbReference type="PROSITE" id="PS50173"/>
    </source>
</evidence>
<dbReference type="GO" id="GO:0046872">
    <property type="term" value="F:metal ion binding"/>
    <property type="evidence" value="ECO:0007669"/>
    <property type="project" value="UniProtKB-KW"/>
</dbReference>
<feature type="domain" description="CAP-Gly" evidence="12">
    <location>
        <begin position="178"/>
        <end position="221"/>
    </location>
</feature>
<dbReference type="Proteomes" id="UP000887566">
    <property type="component" value="Unplaced"/>
</dbReference>
<evidence type="ECO:0000256" key="4">
    <source>
        <dbReference type="ARBA" id="ARBA00022723"/>
    </source>
</evidence>